<dbReference type="SUPFAM" id="SSF103473">
    <property type="entry name" value="MFS general substrate transporter"/>
    <property type="match status" value="1"/>
</dbReference>
<dbReference type="Gene3D" id="1.20.1250.20">
    <property type="entry name" value="MFS general substrate transporter like domains"/>
    <property type="match status" value="1"/>
</dbReference>
<protein>
    <submittedName>
        <fullName evidence="6">Uncharacterized protein</fullName>
    </submittedName>
</protein>
<evidence type="ECO:0000313" key="6">
    <source>
        <dbReference type="EMBL" id="ENN83451.1"/>
    </source>
</evidence>
<name>N6URN7_DENPD</name>
<dbReference type="EMBL" id="KB735096">
    <property type="protein sequence ID" value="ENN83451.1"/>
    <property type="molecule type" value="Genomic_DNA"/>
</dbReference>
<dbReference type="InterPro" id="IPR020846">
    <property type="entry name" value="MFS_dom"/>
</dbReference>
<dbReference type="HOGENOM" id="CLU_2544916_0_0_1"/>
<dbReference type="InterPro" id="IPR036259">
    <property type="entry name" value="MFS_trans_sf"/>
</dbReference>
<comment type="subcellular location">
    <subcellularLocation>
        <location evidence="1">Membrane</location>
        <topology evidence="1">Multi-pass membrane protein</topology>
    </subcellularLocation>
</comment>
<gene>
    <name evidence="6" type="ORF">YQE_00191</name>
</gene>
<sequence length="83" mass="9194">MSYVFPAAECNLELKLHYKGLLNATTYTGMISTGFVWGYLCDTLGRKKLLVTGYLLDAIFVFLASSSQSFAMLMVAKFFGGFI</sequence>
<proteinExistence type="predicted"/>
<evidence type="ECO:0000256" key="5">
    <source>
        <dbReference type="ARBA" id="ARBA00023136"/>
    </source>
</evidence>
<dbReference type="GO" id="GO:0022857">
    <property type="term" value="F:transmembrane transporter activity"/>
    <property type="evidence" value="ECO:0007669"/>
    <property type="project" value="InterPro"/>
</dbReference>
<keyword evidence="2" id="KW-0813">Transport</keyword>
<dbReference type="PANTHER" id="PTHR23511">
    <property type="entry name" value="SYNAPTIC VESICLE GLYCOPROTEIN 2"/>
    <property type="match status" value="1"/>
</dbReference>
<reference evidence="6" key="1">
    <citation type="journal article" date="2013" name="Genome Biol.">
        <title>Draft genome of the mountain pine beetle, Dendroctonus ponderosae Hopkins, a major forest pest.</title>
        <authorList>
            <person name="Keeling C.I."/>
            <person name="Yuen M.M."/>
            <person name="Liao N.Y."/>
            <person name="Docking T.R."/>
            <person name="Chan S.K."/>
            <person name="Taylor G.A."/>
            <person name="Palmquist D.L."/>
            <person name="Jackman S.D."/>
            <person name="Nguyen A."/>
            <person name="Li M."/>
            <person name="Henderson H."/>
            <person name="Janes J.K."/>
            <person name="Zhao Y."/>
            <person name="Pandoh P."/>
            <person name="Moore R."/>
            <person name="Sperling F.A."/>
            <person name="Huber D.P."/>
            <person name="Birol I."/>
            <person name="Jones S.J."/>
            <person name="Bohlmann J."/>
        </authorList>
    </citation>
    <scope>NUCLEOTIDE SEQUENCE</scope>
</reference>
<evidence type="ECO:0000256" key="4">
    <source>
        <dbReference type="ARBA" id="ARBA00022989"/>
    </source>
</evidence>
<keyword evidence="5" id="KW-0472">Membrane</keyword>
<keyword evidence="3" id="KW-0812">Transmembrane</keyword>
<evidence type="ECO:0000256" key="1">
    <source>
        <dbReference type="ARBA" id="ARBA00004141"/>
    </source>
</evidence>
<dbReference type="OMA" id="NEAYIAC"/>
<dbReference type="Pfam" id="PF07690">
    <property type="entry name" value="MFS_1"/>
    <property type="match status" value="1"/>
</dbReference>
<dbReference type="AlphaFoldDB" id="N6URN7"/>
<organism evidence="6">
    <name type="scientific">Dendroctonus ponderosae</name>
    <name type="common">Mountain pine beetle</name>
    <dbReference type="NCBI Taxonomy" id="77166"/>
    <lineage>
        <taxon>Eukaryota</taxon>
        <taxon>Metazoa</taxon>
        <taxon>Ecdysozoa</taxon>
        <taxon>Arthropoda</taxon>
        <taxon>Hexapoda</taxon>
        <taxon>Insecta</taxon>
        <taxon>Pterygota</taxon>
        <taxon>Neoptera</taxon>
        <taxon>Endopterygota</taxon>
        <taxon>Coleoptera</taxon>
        <taxon>Polyphaga</taxon>
        <taxon>Cucujiformia</taxon>
        <taxon>Curculionidae</taxon>
        <taxon>Scolytinae</taxon>
        <taxon>Dendroctonus</taxon>
    </lineage>
</organism>
<dbReference type="InterPro" id="IPR011701">
    <property type="entry name" value="MFS"/>
</dbReference>
<evidence type="ECO:0000256" key="2">
    <source>
        <dbReference type="ARBA" id="ARBA00022448"/>
    </source>
</evidence>
<dbReference type="GO" id="GO:0016020">
    <property type="term" value="C:membrane"/>
    <property type="evidence" value="ECO:0007669"/>
    <property type="project" value="UniProtKB-SubCell"/>
</dbReference>
<dbReference type="PROSITE" id="PS50850">
    <property type="entry name" value="MFS"/>
    <property type="match status" value="1"/>
</dbReference>
<dbReference type="PANTHER" id="PTHR23511:SF36">
    <property type="entry name" value="EG:BACR7A4.13 PROTEIN-RELATED"/>
    <property type="match status" value="1"/>
</dbReference>
<evidence type="ECO:0000256" key="3">
    <source>
        <dbReference type="ARBA" id="ARBA00022692"/>
    </source>
</evidence>
<feature type="non-terminal residue" evidence="6">
    <location>
        <position position="1"/>
    </location>
</feature>
<accession>N6URN7</accession>
<keyword evidence="4" id="KW-1133">Transmembrane helix</keyword>